<proteinExistence type="predicted"/>
<dbReference type="InterPro" id="IPR036291">
    <property type="entry name" value="NAD(P)-bd_dom_sf"/>
</dbReference>
<dbReference type="SUPFAM" id="SSF51735">
    <property type="entry name" value="NAD(P)-binding Rossmann-fold domains"/>
    <property type="match status" value="1"/>
</dbReference>
<dbReference type="RefSeq" id="WP_142897207.1">
    <property type="nucleotide sequence ID" value="NZ_ML660056.1"/>
</dbReference>
<dbReference type="OrthoDB" id="5513072at2"/>
<dbReference type="PANTHER" id="PTHR43431">
    <property type="entry name" value="OXIDOREDUCTASE, SHORT CHAIN DEHYDROGENASE/REDUCTASE FAMILY (AFU_ORTHOLOGUE AFUA_5G14000)"/>
    <property type="match status" value="1"/>
</dbReference>
<dbReference type="Gene3D" id="3.40.50.720">
    <property type="entry name" value="NAD(P)-binding Rossmann-like Domain"/>
    <property type="match status" value="1"/>
</dbReference>
<dbReference type="EMBL" id="VHSH01000005">
    <property type="protein sequence ID" value="TQV78984.1"/>
    <property type="molecule type" value="Genomic_DNA"/>
</dbReference>
<dbReference type="Proteomes" id="UP000315252">
    <property type="component" value="Unassembled WGS sequence"/>
</dbReference>
<comment type="caution">
    <text evidence="1">The sequence shown here is derived from an EMBL/GenBank/DDBJ whole genome shotgun (WGS) entry which is preliminary data.</text>
</comment>
<organism evidence="1 2">
    <name type="scientific">Denitrobaculum tricleocarpae</name>
    <dbReference type="NCBI Taxonomy" id="2591009"/>
    <lineage>
        <taxon>Bacteria</taxon>
        <taxon>Pseudomonadati</taxon>
        <taxon>Pseudomonadota</taxon>
        <taxon>Alphaproteobacteria</taxon>
        <taxon>Rhodospirillales</taxon>
        <taxon>Rhodospirillaceae</taxon>
        <taxon>Denitrobaculum</taxon>
    </lineage>
</organism>
<accession>A0A545TP43</accession>
<dbReference type="AlphaFoldDB" id="A0A545TP43"/>
<protein>
    <submittedName>
        <fullName evidence="1">SDR family NAD(P)-dependent oxidoreductase</fullName>
    </submittedName>
</protein>
<dbReference type="Pfam" id="PF00106">
    <property type="entry name" value="adh_short"/>
    <property type="match status" value="1"/>
</dbReference>
<keyword evidence="2" id="KW-1185">Reference proteome</keyword>
<sequence>MASPLAVITGVGDTTGSALVRRFAGGGYRVAMIARNADRLAALEEEVEGTKAYVCDLADLDALERTLGRIGREMGAAQVLLHNAVAHSFEPFLTGDPSALERNFRVNTTALLWLARALAPAMIEAGKGAILATGNTASHRGVPNYALFAPSKAAQRVLCEAMARDLGPKGVHVGYVTIDAAIDVTWLGPEAERPPWLIPPPDWPHPRADFFTKPEAIAEEVFHLAHQDRSAWAFDLVIRPFAEKW</sequence>
<dbReference type="InterPro" id="IPR002347">
    <property type="entry name" value="SDR_fam"/>
</dbReference>
<dbReference type="PRINTS" id="PR00081">
    <property type="entry name" value="GDHRDH"/>
</dbReference>
<dbReference type="PANTHER" id="PTHR43431:SF7">
    <property type="entry name" value="OXIDOREDUCTASE, SHORT CHAIN DEHYDROGENASE_REDUCTASE FAMILY (AFU_ORTHOLOGUE AFUA_5G14000)"/>
    <property type="match status" value="1"/>
</dbReference>
<evidence type="ECO:0000313" key="1">
    <source>
        <dbReference type="EMBL" id="TQV78984.1"/>
    </source>
</evidence>
<name>A0A545TP43_9PROT</name>
<gene>
    <name evidence="1" type="ORF">FKG95_14970</name>
</gene>
<reference evidence="1 2" key="1">
    <citation type="submission" date="2019-06" db="EMBL/GenBank/DDBJ databases">
        <title>Whole genome sequence for Rhodospirillaceae sp. R148.</title>
        <authorList>
            <person name="Wang G."/>
        </authorList>
    </citation>
    <scope>NUCLEOTIDE SEQUENCE [LARGE SCALE GENOMIC DNA]</scope>
    <source>
        <strain evidence="1 2">R148</strain>
    </source>
</reference>
<evidence type="ECO:0000313" key="2">
    <source>
        <dbReference type="Proteomes" id="UP000315252"/>
    </source>
</evidence>